<keyword evidence="7" id="KW-0067">ATP-binding</keyword>
<dbReference type="Pfam" id="PF04257">
    <property type="entry name" value="Exonuc_V_gamma"/>
    <property type="match status" value="1"/>
</dbReference>
<dbReference type="GO" id="GO:0140097">
    <property type="term" value="F:catalytic activity, acting on DNA"/>
    <property type="evidence" value="ECO:0007669"/>
    <property type="project" value="UniProtKB-ARBA"/>
</dbReference>
<dbReference type="OrthoDB" id="9762834at2"/>
<evidence type="ECO:0000256" key="6">
    <source>
        <dbReference type="ARBA" id="ARBA00022839"/>
    </source>
</evidence>
<dbReference type="InterPro" id="IPR027417">
    <property type="entry name" value="P-loop_NTPase"/>
</dbReference>
<dbReference type="PANTHER" id="PTHR30591">
    <property type="entry name" value="RECBCD ENZYME SUBUNIT RECC"/>
    <property type="match status" value="1"/>
</dbReference>
<keyword evidence="5" id="KW-0347">Helicase</keyword>
<keyword evidence="4" id="KW-0378">Hydrolase</keyword>
<dbReference type="SUPFAM" id="SSF52540">
    <property type="entry name" value="P-loop containing nucleoside triphosphate hydrolases"/>
    <property type="match status" value="2"/>
</dbReference>
<evidence type="ECO:0000313" key="10">
    <source>
        <dbReference type="EMBL" id="TGK77568.1"/>
    </source>
</evidence>
<proteinExistence type="predicted"/>
<dbReference type="InterPro" id="IPR013986">
    <property type="entry name" value="DExx_box_DNA_helicase_dom_sf"/>
</dbReference>
<evidence type="ECO:0000256" key="8">
    <source>
        <dbReference type="ARBA" id="ARBA00023125"/>
    </source>
</evidence>
<organism evidence="10 11">
    <name type="scientific">Leptospira noumeaensis</name>
    <dbReference type="NCBI Taxonomy" id="2484964"/>
    <lineage>
        <taxon>Bacteria</taxon>
        <taxon>Pseudomonadati</taxon>
        <taxon>Spirochaetota</taxon>
        <taxon>Spirochaetia</taxon>
        <taxon>Leptospirales</taxon>
        <taxon>Leptospiraceae</taxon>
        <taxon>Leptospira</taxon>
    </lineage>
</organism>
<dbReference type="AlphaFoldDB" id="A0A4V3JIX7"/>
<evidence type="ECO:0000256" key="3">
    <source>
        <dbReference type="ARBA" id="ARBA00022763"/>
    </source>
</evidence>
<dbReference type="GO" id="GO:0004527">
    <property type="term" value="F:exonuclease activity"/>
    <property type="evidence" value="ECO:0007669"/>
    <property type="project" value="UniProtKB-KW"/>
</dbReference>
<evidence type="ECO:0000256" key="7">
    <source>
        <dbReference type="ARBA" id="ARBA00022840"/>
    </source>
</evidence>
<dbReference type="GO" id="GO:0006281">
    <property type="term" value="P:DNA repair"/>
    <property type="evidence" value="ECO:0007669"/>
    <property type="project" value="UniProtKB-KW"/>
</dbReference>
<keyword evidence="3" id="KW-0227">DNA damage</keyword>
<evidence type="ECO:0000256" key="4">
    <source>
        <dbReference type="ARBA" id="ARBA00022801"/>
    </source>
</evidence>
<sequence>MPIHYYAGLHLLDITTELGKQIQEDQKKNPLKRPLVVVPNQNLIPWLRLNLPKLNPAQISLNIEFTFLEKAILKIIFQSLNIQSYEEDTALYQYDTLRKDCFFLLYQKQKKILKDFPEIETYLEEIPKLYYLSDVLTKYFKDYELNREEWIKDWLDLNKEKKSIPNELKKDPYWGLEKQIYTEIFKDSSKPKNLFRYLEEGKTLPLSGDLHLFCLSNLSGTYIDFLKETATDENSKFNIHIYQFHNGKIIGKPSEKNKNYLSKFSKPQSYLAKEFAKDKYNKQKSKFVSGGMLSKLKAFLLEESPKDENYLEDQTVRVWNAPSVYRELESIAHDILGKINLSKGKLSLLDFAILVPDMNEYRSSAEWVFDGGIYTSQKKEGSPKLLRIPYSITDLVAKDSSKLYSALSTLFRCITNNRFEKDDIHSLFKNPLIVKGNEEDETSTLKVLELIDSLGSIYEEGKQYNPYTISFGLKRAVVSMISDSDSAWAETEIVTKEISSDQTVIQFVEIWNRIQKIQSTLKERILKTPKEERYFILESLFQELFYFEDDLENERNFLNQWLRAVSSWCHQDWNQTKDFLEMISLITEEVFSNIPMQRGNYLTEGVTVSLLQPMRPIPFLHVYIAGLGEGKFPGSVDRSRFNLRRFDSKPWDLNRREIQESLFWESILSAEESITFSYVGKNTLEDKEFEPCSTLFEVMTTMGIKEAVELPLTSYSRFYDSNPIPSFDYVRNIKNLRGINQNLQNPNFTDPNSLVTSETGQRTQNEISIQQLTNGLKNPILSSLSESLGKVWEEEEELEAEPFQLNHLEIFTIKKVFIPIFTESLVTEKEWNWDRKRIQAHLEEYTHKKENEAEFPYGAFHIVSSKILLDELEMITERFRFLKESLFHSDDQLKYLKAVSIGDTGLRNCRKMDSYQITDVHSIIGEWENLIEKDGVFYWFHSGSLYDKPKQPNEHLKDYLGKMANVFLSACLFRTIDKKLVILPVNSRDFKNESFLDFSNLPISGCKSYLNSVYQLVTDTTPKYIPNAGLNLFFSKHPFEELEKNPDTIDPLWKEFLLEESETVLHFENKLMKLSPYTKTLLDEFSLCSAWTFFLPLLKKGFQ</sequence>
<dbReference type="Gene3D" id="3.40.50.300">
    <property type="entry name" value="P-loop containing nucleotide triphosphate hydrolases"/>
    <property type="match status" value="2"/>
</dbReference>
<evidence type="ECO:0000256" key="9">
    <source>
        <dbReference type="ARBA" id="ARBA00023204"/>
    </source>
</evidence>
<evidence type="ECO:0000313" key="11">
    <source>
        <dbReference type="Proteomes" id="UP000298009"/>
    </source>
</evidence>
<protein>
    <submittedName>
        <fullName evidence="10">Exodeoxyribonuclease V subunit gamma</fullName>
    </submittedName>
</protein>
<evidence type="ECO:0000256" key="2">
    <source>
        <dbReference type="ARBA" id="ARBA00022741"/>
    </source>
</evidence>
<dbReference type="Gene3D" id="1.10.10.160">
    <property type="match status" value="1"/>
</dbReference>
<keyword evidence="6" id="KW-0269">Exonuclease</keyword>
<keyword evidence="9" id="KW-0234">DNA repair</keyword>
<name>A0A4V3JIX7_9LEPT</name>
<dbReference type="RefSeq" id="WP_135603170.1">
    <property type="nucleotide sequence ID" value="NZ_RQFK01000038.1"/>
</dbReference>
<dbReference type="Gene3D" id="3.40.50.10930">
    <property type="match status" value="1"/>
</dbReference>
<keyword evidence="11" id="KW-1185">Reference proteome</keyword>
<dbReference type="GO" id="GO:0006310">
    <property type="term" value="P:DNA recombination"/>
    <property type="evidence" value="ECO:0007669"/>
    <property type="project" value="TreeGrafter"/>
</dbReference>
<accession>A0A4V3JIX7</accession>
<comment type="caution">
    <text evidence="10">The sequence shown here is derived from an EMBL/GenBank/DDBJ whole genome shotgun (WGS) entry which is preliminary data.</text>
</comment>
<reference evidence="10" key="1">
    <citation type="journal article" date="2019" name="PLoS Negl. Trop. Dis.">
        <title>Revisiting the worldwide diversity of Leptospira species in the environment.</title>
        <authorList>
            <person name="Vincent A.T."/>
            <person name="Schiettekatte O."/>
            <person name="Bourhy P."/>
            <person name="Veyrier F.J."/>
            <person name="Picardeau M."/>
        </authorList>
    </citation>
    <scope>NUCLEOTIDE SEQUENCE [LARGE SCALE GENOMIC DNA]</scope>
    <source>
        <strain evidence="10">201800287</strain>
    </source>
</reference>
<evidence type="ECO:0000256" key="1">
    <source>
        <dbReference type="ARBA" id="ARBA00022722"/>
    </source>
</evidence>
<dbReference type="Proteomes" id="UP000298009">
    <property type="component" value="Unassembled WGS sequence"/>
</dbReference>
<gene>
    <name evidence="10" type="ORF">EHQ24_19010</name>
</gene>
<keyword evidence="8" id="KW-0238">DNA-binding</keyword>
<dbReference type="GO" id="GO:0003677">
    <property type="term" value="F:DNA binding"/>
    <property type="evidence" value="ECO:0007669"/>
    <property type="project" value="UniProtKB-KW"/>
</dbReference>
<dbReference type="EMBL" id="RQFK01000038">
    <property type="protein sequence ID" value="TGK77568.1"/>
    <property type="molecule type" value="Genomic_DNA"/>
</dbReference>
<keyword evidence="1" id="KW-0540">Nuclease</keyword>
<evidence type="ECO:0000256" key="5">
    <source>
        <dbReference type="ARBA" id="ARBA00022806"/>
    </source>
</evidence>
<keyword evidence="2" id="KW-0547">Nucleotide-binding</keyword>
<dbReference type="GO" id="GO:0005524">
    <property type="term" value="F:ATP binding"/>
    <property type="evidence" value="ECO:0007669"/>
    <property type="project" value="UniProtKB-KW"/>
</dbReference>
<dbReference type="GO" id="GO:0004386">
    <property type="term" value="F:helicase activity"/>
    <property type="evidence" value="ECO:0007669"/>
    <property type="project" value="UniProtKB-KW"/>
</dbReference>
<dbReference type="PANTHER" id="PTHR30591:SF1">
    <property type="entry name" value="RECBCD ENZYME SUBUNIT RECC"/>
    <property type="match status" value="1"/>
</dbReference>